<dbReference type="PANTHER" id="PTHR43133">
    <property type="entry name" value="RNA POLYMERASE ECF-TYPE SIGMA FACTO"/>
    <property type="match status" value="1"/>
</dbReference>
<feature type="domain" description="RNA polymerase sigma factor 70 region 4 type 2" evidence="6">
    <location>
        <begin position="126"/>
        <end position="170"/>
    </location>
</feature>
<dbReference type="InterPro" id="IPR013325">
    <property type="entry name" value="RNA_pol_sigma_r2"/>
</dbReference>
<dbReference type="EMBL" id="JAFHKS010000040">
    <property type="protein sequence ID" value="MBN3544135.1"/>
    <property type="molecule type" value="Genomic_DNA"/>
</dbReference>
<sequence length="173" mass="20493">MNCGERGIFISNLVEQAQKGNEIAFSELIKKHERLLFNVAYRYVRNKEDAEDIVQETAYRAFCYLHTLNEPHHFKVWIKKITVYVSIEFIRAKKYTVPLDNQKLEFIKKVDSNLAVSLDLNDLFMNISEEERNLILLKYYYGYSLKEIAEILNISVANVKVRLYRSKKYLKGR</sequence>
<evidence type="ECO:0000256" key="3">
    <source>
        <dbReference type="ARBA" id="ARBA00023082"/>
    </source>
</evidence>
<dbReference type="InterPro" id="IPR007627">
    <property type="entry name" value="RNA_pol_sigma70_r2"/>
</dbReference>
<dbReference type="Gene3D" id="1.10.10.10">
    <property type="entry name" value="Winged helix-like DNA-binding domain superfamily/Winged helix DNA-binding domain"/>
    <property type="match status" value="1"/>
</dbReference>
<evidence type="ECO:0000256" key="1">
    <source>
        <dbReference type="ARBA" id="ARBA00010641"/>
    </source>
</evidence>
<dbReference type="InterPro" id="IPR013324">
    <property type="entry name" value="RNA_pol_sigma_r3/r4-like"/>
</dbReference>
<evidence type="ECO:0000256" key="2">
    <source>
        <dbReference type="ARBA" id="ARBA00023015"/>
    </source>
</evidence>
<evidence type="ECO:0000256" key="4">
    <source>
        <dbReference type="ARBA" id="ARBA00023163"/>
    </source>
</evidence>
<comment type="similarity">
    <text evidence="1">Belongs to the sigma-70 factor family. ECF subfamily.</text>
</comment>
<organism evidence="7 8">
    <name type="scientific">Fictibacillus barbaricus</name>
    <dbReference type="NCBI Taxonomy" id="182136"/>
    <lineage>
        <taxon>Bacteria</taxon>
        <taxon>Bacillati</taxon>
        <taxon>Bacillota</taxon>
        <taxon>Bacilli</taxon>
        <taxon>Bacillales</taxon>
        <taxon>Fictibacillaceae</taxon>
        <taxon>Fictibacillus</taxon>
    </lineage>
</organism>
<accession>A0ABS2Z7U1</accession>
<dbReference type="Pfam" id="PF04542">
    <property type="entry name" value="Sigma70_r2"/>
    <property type="match status" value="1"/>
</dbReference>
<dbReference type="Proteomes" id="UP001319060">
    <property type="component" value="Unassembled WGS sequence"/>
</dbReference>
<protein>
    <submittedName>
        <fullName evidence="7">Sigma-70 family RNA polymerase sigma factor</fullName>
    </submittedName>
</protein>
<dbReference type="InterPro" id="IPR013249">
    <property type="entry name" value="RNA_pol_sigma70_r4_t2"/>
</dbReference>
<comment type="caution">
    <text evidence="7">The sequence shown here is derived from an EMBL/GenBank/DDBJ whole genome shotgun (WGS) entry which is preliminary data.</text>
</comment>
<evidence type="ECO:0000313" key="8">
    <source>
        <dbReference type="Proteomes" id="UP001319060"/>
    </source>
</evidence>
<dbReference type="SUPFAM" id="SSF88659">
    <property type="entry name" value="Sigma3 and sigma4 domains of RNA polymerase sigma factors"/>
    <property type="match status" value="1"/>
</dbReference>
<dbReference type="CDD" id="cd06171">
    <property type="entry name" value="Sigma70_r4"/>
    <property type="match status" value="1"/>
</dbReference>
<dbReference type="SUPFAM" id="SSF88946">
    <property type="entry name" value="Sigma2 domain of RNA polymerase sigma factors"/>
    <property type="match status" value="1"/>
</dbReference>
<dbReference type="InterPro" id="IPR036388">
    <property type="entry name" value="WH-like_DNA-bd_sf"/>
</dbReference>
<keyword evidence="2" id="KW-0805">Transcription regulation</keyword>
<evidence type="ECO:0000259" key="5">
    <source>
        <dbReference type="Pfam" id="PF04542"/>
    </source>
</evidence>
<gene>
    <name evidence="7" type="ORF">JYA64_02370</name>
</gene>
<dbReference type="InterPro" id="IPR014284">
    <property type="entry name" value="RNA_pol_sigma-70_dom"/>
</dbReference>
<keyword evidence="8" id="KW-1185">Reference proteome</keyword>
<dbReference type="PANTHER" id="PTHR43133:SF60">
    <property type="entry name" value="RNA POLYMERASE SIGMA FACTOR SIGV"/>
    <property type="match status" value="1"/>
</dbReference>
<keyword evidence="3" id="KW-0731">Sigma factor</keyword>
<dbReference type="InterPro" id="IPR039425">
    <property type="entry name" value="RNA_pol_sigma-70-like"/>
</dbReference>
<dbReference type="Gene3D" id="1.10.1740.10">
    <property type="match status" value="1"/>
</dbReference>
<evidence type="ECO:0000259" key="6">
    <source>
        <dbReference type="Pfam" id="PF08281"/>
    </source>
</evidence>
<dbReference type="RefSeq" id="WP_188404295.1">
    <property type="nucleotide sequence ID" value="NZ_JAFHKS010000040.1"/>
</dbReference>
<dbReference type="Pfam" id="PF08281">
    <property type="entry name" value="Sigma70_r4_2"/>
    <property type="match status" value="1"/>
</dbReference>
<dbReference type="NCBIfam" id="TIGR02937">
    <property type="entry name" value="sigma70-ECF"/>
    <property type="match status" value="1"/>
</dbReference>
<name>A0ABS2Z7U1_9BACL</name>
<proteinExistence type="inferred from homology"/>
<keyword evidence="4" id="KW-0804">Transcription</keyword>
<feature type="domain" description="RNA polymerase sigma-70 region 2" evidence="5">
    <location>
        <begin position="28"/>
        <end position="94"/>
    </location>
</feature>
<evidence type="ECO:0000313" key="7">
    <source>
        <dbReference type="EMBL" id="MBN3544135.1"/>
    </source>
</evidence>
<reference evidence="7 8" key="1">
    <citation type="submission" date="2021-01" db="EMBL/GenBank/DDBJ databases">
        <title>Genome Sequencing of Type Strains.</title>
        <authorList>
            <person name="Lemaire J.F."/>
            <person name="Inderbitzin P."/>
            <person name="Collins S.B."/>
            <person name="Wespe N."/>
            <person name="Knight-Connoni V."/>
        </authorList>
    </citation>
    <scope>NUCLEOTIDE SEQUENCE [LARGE SCALE GENOMIC DNA]</scope>
    <source>
        <strain evidence="7 8">DSM 14730</strain>
    </source>
</reference>